<evidence type="ECO:0000313" key="2">
    <source>
        <dbReference type="EMBL" id="MDN6900366.1"/>
    </source>
</evidence>
<dbReference type="AlphaFoldDB" id="A0AAJ1VN47"/>
<gene>
    <name evidence="3" type="ORF">DLJ48_05080</name>
    <name evidence="2" type="ORF">EVC35_05015</name>
</gene>
<name>A0AAJ1VN47_9LACO</name>
<protein>
    <submittedName>
        <fullName evidence="2">Glycerophosphodiester phosphodiesterase</fullName>
    </submittedName>
</protein>
<accession>A0AAJ1VN47</accession>
<dbReference type="SUPFAM" id="SSF51695">
    <property type="entry name" value="PLC-like phosphodiesterases"/>
    <property type="match status" value="1"/>
</dbReference>
<reference evidence="3" key="3">
    <citation type="submission" date="2020-01" db="EMBL/GenBank/DDBJ databases">
        <authorList>
            <person name="Cousin F.J."/>
            <person name="Le Guellec R."/>
            <person name="Cretenet M."/>
        </authorList>
    </citation>
    <scope>NUCLEOTIDE SEQUENCE</scope>
    <source>
        <strain evidence="3">UCMA 15228</strain>
    </source>
</reference>
<evidence type="ECO:0000313" key="4">
    <source>
        <dbReference type="Proteomes" id="UP000286907"/>
    </source>
</evidence>
<dbReference type="GO" id="GO:0008081">
    <property type="term" value="F:phosphoric diester hydrolase activity"/>
    <property type="evidence" value="ECO:0007669"/>
    <property type="project" value="InterPro"/>
</dbReference>
<proteinExistence type="predicted"/>
<sequence length="230" mass="26931">MSDQQTLIFAHRGIPIRFPENSLAGFQYTIDQGADGIEFDVHLTKDRIPIIMHDEKIDRTTDGSGFIKDYQWSELKKFKLADGQSVPSLAEFLQVVENKPIRLNLEFKTDLFHYEGIEKIVMAMVKRTELAYPIIYSSFYLNSLRNCYQIDPDGQYCFLTAKYLHNAEHFMRINHLAGLHLKHYQKIPHTIERIWTVDDPAKQRKLFKKKVAALFTNDFQSANERRLAFK</sequence>
<dbReference type="InterPro" id="IPR017946">
    <property type="entry name" value="PLC-like_Pdiesterase_TIM-brl"/>
</dbReference>
<dbReference type="Gene3D" id="3.20.20.190">
    <property type="entry name" value="Phosphatidylinositol (PI) phosphodiesterase"/>
    <property type="match status" value="1"/>
</dbReference>
<dbReference type="InterPro" id="IPR030395">
    <property type="entry name" value="GP_PDE_dom"/>
</dbReference>
<dbReference type="GO" id="GO:0006629">
    <property type="term" value="P:lipid metabolic process"/>
    <property type="evidence" value="ECO:0007669"/>
    <property type="project" value="InterPro"/>
</dbReference>
<keyword evidence="4" id="KW-1185">Reference proteome</keyword>
<dbReference type="EMBL" id="CP029684">
    <property type="protein sequence ID" value="QAS69941.1"/>
    <property type="molecule type" value="Genomic_DNA"/>
</dbReference>
<dbReference type="Proteomes" id="UP000286907">
    <property type="component" value="Chromosome"/>
</dbReference>
<evidence type="ECO:0000259" key="1">
    <source>
        <dbReference type="PROSITE" id="PS51704"/>
    </source>
</evidence>
<reference evidence="2" key="2">
    <citation type="submission" date="2019-01" db="EMBL/GenBank/DDBJ databases">
        <title>Oenococcus sicerae UCMA17102.</title>
        <authorList>
            <person name="Cousin F.J."/>
            <person name="Le Guellec R."/>
            <person name="Cretenet M."/>
        </authorList>
    </citation>
    <scope>NUCLEOTIDE SEQUENCE</scope>
    <source>
        <strain evidence="2">UCMA17102</strain>
    </source>
</reference>
<reference evidence="3 4" key="1">
    <citation type="journal article" date="2019" name="Syst. Appl. Microbiol.">
        <title>Oenococcus sicerae sp. nov., isolated from French cider.</title>
        <authorList>
            <person name="Cousin F.J."/>
            <person name="Le Guellec R."/>
            <person name="Chagnot C."/>
            <person name="Goux D."/>
            <person name="Dalmasso M."/>
            <person name="Laplace J.M."/>
            <person name="Cretenet M."/>
        </authorList>
    </citation>
    <scope>NUCLEOTIDE SEQUENCE [LARGE SCALE GENOMIC DNA]</scope>
    <source>
        <strain evidence="3 4">UCMA 15228</strain>
    </source>
</reference>
<dbReference type="EMBL" id="SDWY01000002">
    <property type="protein sequence ID" value="MDN6900366.1"/>
    <property type="molecule type" value="Genomic_DNA"/>
</dbReference>
<dbReference type="Proteomes" id="UP001167919">
    <property type="component" value="Unassembled WGS sequence"/>
</dbReference>
<dbReference type="Pfam" id="PF03009">
    <property type="entry name" value="GDPD"/>
    <property type="match status" value="1"/>
</dbReference>
<organism evidence="2 5">
    <name type="scientific">Oenococcus sicerae</name>
    <dbReference type="NCBI Taxonomy" id="2203724"/>
    <lineage>
        <taxon>Bacteria</taxon>
        <taxon>Bacillati</taxon>
        <taxon>Bacillota</taxon>
        <taxon>Bacilli</taxon>
        <taxon>Lactobacillales</taxon>
        <taxon>Lactobacillaceae</taxon>
        <taxon>Oenococcus</taxon>
    </lineage>
</organism>
<dbReference type="PANTHER" id="PTHR46211:SF1">
    <property type="entry name" value="GLYCEROPHOSPHODIESTER PHOSPHODIESTERASE, CYTOPLASMIC"/>
    <property type="match status" value="1"/>
</dbReference>
<evidence type="ECO:0000313" key="5">
    <source>
        <dbReference type="Proteomes" id="UP001167919"/>
    </source>
</evidence>
<feature type="domain" description="GP-PDE" evidence="1">
    <location>
        <begin position="6"/>
        <end position="230"/>
    </location>
</feature>
<dbReference type="PROSITE" id="PS51704">
    <property type="entry name" value="GP_PDE"/>
    <property type="match status" value="1"/>
</dbReference>
<dbReference type="RefSeq" id="WP_128686415.1">
    <property type="nucleotide sequence ID" value="NZ_CP029684.2"/>
</dbReference>
<dbReference type="PANTHER" id="PTHR46211">
    <property type="entry name" value="GLYCEROPHOSPHORYL DIESTER PHOSPHODIESTERASE"/>
    <property type="match status" value="1"/>
</dbReference>
<evidence type="ECO:0000313" key="3">
    <source>
        <dbReference type="EMBL" id="QAS69941.1"/>
    </source>
</evidence>